<dbReference type="InterPro" id="IPR022155">
    <property type="entry name" value="DUF3684"/>
</dbReference>
<feature type="region of interest" description="Disordered" evidence="1">
    <location>
        <begin position="412"/>
        <end position="445"/>
    </location>
</feature>
<feature type="compositionally biased region" description="Basic and acidic residues" evidence="1">
    <location>
        <begin position="1470"/>
        <end position="1484"/>
    </location>
</feature>
<proteinExistence type="predicted"/>
<dbReference type="SUPFAM" id="SSF55874">
    <property type="entry name" value="ATPase domain of HSP90 chaperone/DNA topoisomerase II/histidine kinase"/>
    <property type="match status" value="1"/>
</dbReference>
<dbReference type="PANTHER" id="PTHR47839">
    <property type="entry name" value="DOMAIN PROTEIN, PUTATIVE (AFU_ORTHOLOGUE AFUA_6G04830)-RELATED"/>
    <property type="match status" value="1"/>
</dbReference>
<dbReference type="Gene3D" id="3.30.565.10">
    <property type="entry name" value="Histidine kinase-like ATPase, C-terminal domain"/>
    <property type="match status" value="1"/>
</dbReference>
<evidence type="ECO:0000256" key="1">
    <source>
        <dbReference type="SAM" id="MobiDB-lite"/>
    </source>
</evidence>
<name>A0AAD2JK64_9STRA</name>
<dbReference type="PANTHER" id="PTHR47839:SF1">
    <property type="entry name" value="DOMAIN PROTEIN, PUTATIVE (AFU_ORTHOLOGUE AFUA_6G04830)-RELATED"/>
    <property type="match status" value="1"/>
</dbReference>
<dbReference type="Proteomes" id="UP001295423">
    <property type="component" value="Unassembled WGS sequence"/>
</dbReference>
<dbReference type="InterPro" id="IPR036890">
    <property type="entry name" value="HATPase_C_sf"/>
</dbReference>
<feature type="domain" description="Sacsin/Nov" evidence="2">
    <location>
        <begin position="27"/>
        <end position="131"/>
    </location>
</feature>
<dbReference type="Pfam" id="PF12449">
    <property type="entry name" value="DUF3684"/>
    <property type="match status" value="2"/>
</dbReference>
<accession>A0AAD2JK64</accession>
<keyword evidence="4" id="KW-1185">Reference proteome</keyword>
<evidence type="ECO:0000313" key="3">
    <source>
        <dbReference type="EMBL" id="CAJ1958682.1"/>
    </source>
</evidence>
<organism evidence="3 4">
    <name type="scientific">Cylindrotheca closterium</name>
    <dbReference type="NCBI Taxonomy" id="2856"/>
    <lineage>
        <taxon>Eukaryota</taxon>
        <taxon>Sar</taxon>
        <taxon>Stramenopiles</taxon>
        <taxon>Ochrophyta</taxon>
        <taxon>Bacillariophyta</taxon>
        <taxon>Bacillariophyceae</taxon>
        <taxon>Bacillariophycidae</taxon>
        <taxon>Bacillariales</taxon>
        <taxon>Bacillariaceae</taxon>
        <taxon>Cylindrotheca</taxon>
    </lineage>
</organism>
<dbReference type="Pfam" id="PF25794">
    <property type="entry name" value="SACS"/>
    <property type="match status" value="1"/>
</dbReference>
<feature type="region of interest" description="Disordered" evidence="1">
    <location>
        <begin position="1577"/>
        <end position="1604"/>
    </location>
</feature>
<protein>
    <recommendedName>
        <fullName evidence="2">Sacsin/Nov domain-containing protein</fullName>
    </recommendedName>
</protein>
<evidence type="ECO:0000259" key="2">
    <source>
        <dbReference type="Pfam" id="PF25794"/>
    </source>
</evidence>
<gene>
    <name evidence="3" type="ORF">CYCCA115_LOCUS17298</name>
</gene>
<comment type="caution">
    <text evidence="3">The sequence shown here is derived from an EMBL/GenBank/DDBJ whole genome shotgun (WGS) entry which is preliminary data.</text>
</comment>
<sequence length="1809" mass="202419">MSLYDSVRASVDKSGEFEQVSVNQRALIDKILARYASAGAVYRELLQNSNDANATEAEVHFTTSPEKNIVTQVEYKNNGLPFRPQDWARLKKIAEGNPDESKIGAFGVGAYTMFSICEEPMVLSGNQALAFVWKGDALWTKTVDTDKQKENKWTTFVLPSRDPYPLPSLVEFGEFLCASLTFTKNLSELRVFVNGKKRLTIVKTQIQEPTPVQIQKSSSWWKTDGALTESPQGLFSLQNENSLLESFYHIQVTLDGETAAVTARYLSATAKTKVPSSMVKRMERVMKKKPPAKVEVQIFLSGQEQFDGTSRKGEAYKILQSFSPRVGEGRIFIGFRTSQTTGLAAHLAAPFVPTVEREAMDLQDQTLRVFNLELLEFSGILMRLTLEHGMGALGAQYEKGIDERAKLDEELMKQDEEVSTTEEEETNGKASTDEVEDDDASKASSSSSMWGFAKYMAKGVKKTIVKVKSKVEEIVDDGGELMNPRDPRPLCHEETQAIILMQSFCPRQSTPDPLVGTALAQGFSRCFADRAPPVLSRSGVVPGDQARLPNKGMEAFCTQGVIRSIVYQNAEEYHNVIAQCRVLDINDLAAALSETVLEEKQLIRLMNWWVRYTKINTYISSYQGVDIKERIRFILEKSEGNEPMNVLELKNYIFYLDKEKIRTGSGYSIEDLPIPDSILPKTIRDSVTLRTLNDHSLRVWFSPLPVEIWIDFIAGHPGINSGQPEDEQLCLRVLSTLSQEYTRRSLSEQRSFGSYCQSVLREKRCIPFDSSIPTSFSADFPSNLYLYSAELKAFDGVGNFHKVSQHLKQMGITDDFLVSLGVRKSVAIDFLFAHLDTLQWSSDPKPLIEYLRSASLTKQDFTKLRSTQYLPAENDESRMFGPSELYLPNRELRIFPFVKLLQWPSEDDITERSLNGRFLTSLGVNVLPPLLEVLLFMAKESTDEVIRLKCLDFVAKRLGSGGDYTGDWNRLSRSDKQKLKFLPGVAISPITGKERRTLFSTLTCCYLGKCAVMGIPVLDPNLGEKAKLYGTLFQCVAEPAPGALLQKLKMLVSEAKKLLVQSDGKEFQEVSEQVIVSFSKVFDYLSGRTSDLSASMLGGLANEDFIPCIVDARVQWFKPNEVFFKGEDGEESVTSSLFQVVDFSPFLAAAGVKQEAATKDIFRLMIESPETVFAAAKSEAKYKQFLRRVAAHKPFKRVTPEIRDSPFLLAYSMSKEESKEKTTFELAKAQDVYIIDNSFFARMFPVKRAPHESDLEDFYSLIGSRYISKEVKKKYHVVGEAQFNSPLTQELVARIQERGPLLVSPSVTSRPLVPNAASIIDEKKLDIVEVPQLKAVFSLKKSTRSQKITCCSTQTKFGKNCLYVTKDFDWFDVGYAIGELILERCQLEDAFFISSLLEAPLEQLRARGFPVDRIIHPEPPPEPEPKPEQAVPQATASNAATGTTRNQTRAPDGGGVSTDGVSPSPPNISRGEEKVESSEAKKEVQGSLEDYVAVLKNIFPGVDEEYIRKRLGDEPTMEDVRDLAEEMTNSGYPKEMKQEMPKPPKEEPRKSKIFGSKKLGRAVNGLMGSGLAGMNTSSSNLGKQQQGVTAAPPPAFGRDSNSVKSPEMDALAHHSMEKQLEQRIKQSTNIDGGGFSSEDRVQDIPQGMDHDECCELVPGHDLKPFANLVTGKSDTHNGIKIFFARKDKDSESFVRSHMDAVESFAVVLERLSDIYGIKLNSVAIYHDSVGNSIAFNANRALYFNLHFFCALHYGENGSPNSECYSYWFVTFAHELAHHFVSAHNRAHAFYTESYCTMYFPKLLTMLSRA</sequence>
<feature type="compositionally biased region" description="Polar residues" evidence="1">
    <location>
        <begin position="1577"/>
        <end position="1588"/>
    </location>
</feature>
<dbReference type="InterPro" id="IPR058210">
    <property type="entry name" value="SACS/Nov_dom"/>
</dbReference>
<feature type="compositionally biased region" description="Polar residues" evidence="1">
    <location>
        <begin position="1432"/>
        <end position="1449"/>
    </location>
</feature>
<feature type="region of interest" description="Disordered" evidence="1">
    <location>
        <begin position="1412"/>
        <end position="1485"/>
    </location>
</feature>
<reference evidence="3" key="1">
    <citation type="submission" date="2023-08" db="EMBL/GenBank/DDBJ databases">
        <authorList>
            <person name="Audoor S."/>
            <person name="Bilcke G."/>
        </authorList>
    </citation>
    <scope>NUCLEOTIDE SEQUENCE</scope>
</reference>
<evidence type="ECO:0000313" key="4">
    <source>
        <dbReference type="Proteomes" id="UP001295423"/>
    </source>
</evidence>
<dbReference type="EMBL" id="CAKOGP040001980">
    <property type="protein sequence ID" value="CAJ1958682.1"/>
    <property type="molecule type" value="Genomic_DNA"/>
</dbReference>